<dbReference type="GO" id="GO:0008251">
    <property type="term" value="F:tRNA-specific adenosine deaminase activity"/>
    <property type="evidence" value="ECO:0007669"/>
    <property type="project" value="TreeGrafter"/>
</dbReference>
<dbReference type="PANTHER" id="PTHR10910:SF62">
    <property type="entry name" value="AT07585P-RELATED"/>
    <property type="match status" value="1"/>
</dbReference>
<dbReference type="GO" id="GO:0003725">
    <property type="term" value="F:double-stranded RNA binding"/>
    <property type="evidence" value="ECO:0007669"/>
    <property type="project" value="TreeGrafter"/>
</dbReference>
<dbReference type="SMART" id="SM00358">
    <property type="entry name" value="DSRM"/>
    <property type="match status" value="1"/>
</dbReference>
<keyword evidence="1" id="KW-0694">RNA-binding</keyword>
<dbReference type="PANTHER" id="PTHR10910">
    <property type="entry name" value="EUKARYOTE SPECIFIC DSRNA BINDING PROTEIN"/>
    <property type="match status" value="1"/>
</dbReference>
<dbReference type="SUPFAM" id="SSF54768">
    <property type="entry name" value="dsRNA-binding domain-like"/>
    <property type="match status" value="2"/>
</dbReference>
<dbReference type="Proteomes" id="UP001153709">
    <property type="component" value="Chromosome 9"/>
</dbReference>
<dbReference type="GO" id="GO:0006396">
    <property type="term" value="P:RNA processing"/>
    <property type="evidence" value="ECO:0007669"/>
    <property type="project" value="TreeGrafter"/>
</dbReference>
<dbReference type="Pfam" id="PF00035">
    <property type="entry name" value="dsrm"/>
    <property type="match status" value="1"/>
</dbReference>
<dbReference type="AlphaFoldDB" id="A0A9N9XIL6"/>
<feature type="domain" description="DRBM" evidence="2">
    <location>
        <begin position="189"/>
        <end position="224"/>
    </location>
</feature>
<protein>
    <recommendedName>
        <fullName evidence="2">DRBM domain-containing protein</fullName>
    </recommendedName>
</protein>
<dbReference type="GO" id="GO:0005737">
    <property type="term" value="C:cytoplasm"/>
    <property type="evidence" value="ECO:0007669"/>
    <property type="project" value="TreeGrafter"/>
</dbReference>
<dbReference type="GO" id="GO:0010468">
    <property type="term" value="P:regulation of gene expression"/>
    <property type="evidence" value="ECO:0007669"/>
    <property type="project" value="UniProtKB-ARBA"/>
</dbReference>
<dbReference type="GO" id="GO:0003726">
    <property type="term" value="F:double-stranded RNA adenosine deaminase activity"/>
    <property type="evidence" value="ECO:0007669"/>
    <property type="project" value="TreeGrafter"/>
</dbReference>
<dbReference type="GO" id="GO:0006382">
    <property type="term" value="P:adenosine to inosine editing"/>
    <property type="evidence" value="ECO:0007669"/>
    <property type="project" value="TreeGrafter"/>
</dbReference>
<gene>
    <name evidence="3" type="ORF">DIABBA_LOCUS13561</name>
</gene>
<dbReference type="EMBL" id="OU898284">
    <property type="protein sequence ID" value="CAG9840955.1"/>
    <property type="molecule type" value="Genomic_DNA"/>
</dbReference>
<evidence type="ECO:0000313" key="3">
    <source>
        <dbReference type="EMBL" id="CAG9840955.1"/>
    </source>
</evidence>
<sequence>MEFENDTSKRPTNIKSPNIYKNPIKMLEYLKGELKFTLSENPSVTVCLEVDKNKYYSTAQSRAIASRNAAVSAIKCWYQSDYSLVKNSFERSPKILRRYYPDLKFTSESNGSNYLVYLNIGDRVFRGYGENPWLAKKDACIMGMRYLINLKVESFLSKRLEDIEVDEAFQVLGLLNCSLNCTIVRKNLFKMCLEVDNQKYYGSGKSKVYARFDAAIEALKDICTFYDASTSKLFSQNKALKKALGRFRRLGDTIIDININDPTNVLEVFNRLYYESSFTYTRSWNPIDNPQCRFTASVKINDQIFTGTGPNKKIAKQSAAVAALSKLEDHISAEMCSYSILQKDQCFSDSIGRLVNDKFNALMVNDKVHMKRKVLAGKTFW</sequence>
<dbReference type="PROSITE" id="PS50137">
    <property type="entry name" value="DS_RBD"/>
    <property type="match status" value="2"/>
</dbReference>
<dbReference type="OrthoDB" id="6782224at2759"/>
<name>A0A9N9XIL6_DIABA</name>
<dbReference type="CDD" id="cd00048">
    <property type="entry name" value="DSRM_SF"/>
    <property type="match status" value="1"/>
</dbReference>
<reference evidence="3" key="1">
    <citation type="submission" date="2022-01" db="EMBL/GenBank/DDBJ databases">
        <authorList>
            <person name="King R."/>
        </authorList>
    </citation>
    <scope>NUCLEOTIDE SEQUENCE</scope>
</reference>
<accession>A0A9N9XIL6</accession>
<dbReference type="InterPro" id="IPR014720">
    <property type="entry name" value="dsRBD_dom"/>
</dbReference>
<keyword evidence="4" id="KW-1185">Reference proteome</keyword>
<feature type="domain" description="DRBM" evidence="2">
    <location>
        <begin position="261"/>
        <end position="329"/>
    </location>
</feature>
<evidence type="ECO:0000259" key="2">
    <source>
        <dbReference type="PROSITE" id="PS50137"/>
    </source>
</evidence>
<dbReference type="Gene3D" id="3.30.160.20">
    <property type="match status" value="2"/>
</dbReference>
<evidence type="ECO:0000313" key="4">
    <source>
        <dbReference type="Proteomes" id="UP001153709"/>
    </source>
</evidence>
<proteinExistence type="predicted"/>
<evidence type="ECO:0000256" key="1">
    <source>
        <dbReference type="PROSITE-ProRule" id="PRU00266"/>
    </source>
</evidence>
<organism evidence="3 4">
    <name type="scientific">Diabrotica balteata</name>
    <name type="common">Banded cucumber beetle</name>
    <dbReference type="NCBI Taxonomy" id="107213"/>
    <lineage>
        <taxon>Eukaryota</taxon>
        <taxon>Metazoa</taxon>
        <taxon>Ecdysozoa</taxon>
        <taxon>Arthropoda</taxon>
        <taxon>Hexapoda</taxon>
        <taxon>Insecta</taxon>
        <taxon>Pterygota</taxon>
        <taxon>Neoptera</taxon>
        <taxon>Endopterygota</taxon>
        <taxon>Coleoptera</taxon>
        <taxon>Polyphaga</taxon>
        <taxon>Cucujiformia</taxon>
        <taxon>Chrysomeloidea</taxon>
        <taxon>Chrysomelidae</taxon>
        <taxon>Galerucinae</taxon>
        <taxon>Diabroticina</taxon>
        <taxon>Diabroticites</taxon>
        <taxon>Diabrotica</taxon>
    </lineage>
</organism>
<dbReference type="GO" id="GO:0005730">
    <property type="term" value="C:nucleolus"/>
    <property type="evidence" value="ECO:0007669"/>
    <property type="project" value="TreeGrafter"/>
</dbReference>